<proteinExistence type="predicted"/>
<dbReference type="AlphaFoldDB" id="A0A3P6RZA8"/>
<dbReference type="OrthoDB" id="5858437at2759"/>
<sequence>MVEFETLKKGYQTVVVGYFPFKDMHTPEGYRVFAAAGMMLMTGTPEDDSTCFVVVTRNELAHQLGMRFEGDIQLYISEGHVYSWSFTKTKTAENVAEWVREKRAEVAPVRWIHFNRNTELMTSQFWHLLNKSSVLLLITPLGRIYRSQPDVTLFSELAKEYCNCEQESILRMNHDSVTSSPPSPHDELLNDKQACSEATEGIVKVSKQEGIYSEIIADYL</sequence>
<evidence type="ECO:0000313" key="1">
    <source>
        <dbReference type="EMBL" id="VDK59615.1"/>
    </source>
</evidence>
<name>A0A3P6RZA8_CYLGO</name>
<dbReference type="Proteomes" id="UP000271889">
    <property type="component" value="Unassembled WGS sequence"/>
</dbReference>
<gene>
    <name evidence="1" type="ORF">CGOC_LOCUS4722</name>
</gene>
<dbReference type="EMBL" id="UYRV01013432">
    <property type="protein sequence ID" value="VDK59615.1"/>
    <property type="molecule type" value="Genomic_DNA"/>
</dbReference>
<protein>
    <submittedName>
        <fullName evidence="1">Uncharacterized protein</fullName>
    </submittedName>
</protein>
<dbReference type="PANTHER" id="PTHR46497:SF1">
    <property type="entry name" value="THIOREDOXIN DOMAIN-CONTAINING PROTEIN 11"/>
    <property type="match status" value="1"/>
</dbReference>
<dbReference type="PANTHER" id="PTHR46497">
    <property type="entry name" value="THIOREDOXIN DOMAIN-CONTAINING PROTEIN 11"/>
    <property type="match status" value="1"/>
</dbReference>
<dbReference type="InterPro" id="IPR052792">
    <property type="entry name" value="Thioredoxin_dom-contain_11"/>
</dbReference>
<evidence type="ECO:0000313" key="2">
    <source>
        <dbReference type="Proteomes" id="UP000271889"/>
    </source>
</evidence>
<keyword evidence="2" id="KW-1185">Reference proteome</keyword>
<accession>A0A3P6RZA8</accession>
<organism evidence="1 2">
    <name type="scientific">Cylicostephanus goldi</name>
    <name type="common">Nematode worm</name>
    <dbReference type="NCBI Taxonomy" id="71465"/>
    <lineage>
        <taxon>Eukaryota</taxon>
        <taxon>Metazoa</taxon>
        <taxon>Ecdysozoa</taxon>
        <taxon>Nematoda</taxon>
        <taxon>Chromadorea</taxon>
        <taxon>Rhabditida</taxon>
        <taxon>Rhabditina</taxon>
        <taxon>Rhabditomorpha</taxon>
        <taxon>Strongyloidea</taxon>
        <taxon>Strongylidae</taxon>
        <taxon>Cylicostephanus</taxon>
    </lineage>
</organism>
<reference evidence="1 2" key="1">
    <citation type="submission" date="2018-11" db="EMBL/GenBank/DDBJ databases">
        <authorList>
            <consortium name="Pathogen Informatics"/>
        </authorList>
    </citation>
    <scope>NUCLEOTIDE SEQUENCE [LARGE SCALE GENOMIC DNA]</scope>
</reference>